<dbReference type="Proteomes" id="UP000028837">
    <property type="component" value="Unassembled WGS sequence"/>
</dbReference>
<sequence>MLRGKRDASLSPPSQLRDWCRRNAHHASTDQCASGIASFLAAEQPGQIQQFDQYLAIIHEIQDLMNPGLRNYIEVFLLLEGMPKERLKLFTISTWLCVLFCYTQGCVEEEVLYKVLKKLKLDAHIVRRAVVYFISSEQKMDLAVQVSGISARLRSGRTTTEKKSNKTEAVEDPCLGSSWQPLLNELGCETGPTNLKTTRAVCAPKSGKQVYTSTCATKENYRISRGDHSNCSAADSKPAADEPAAASESTCTSCLPLQNAKQCLMAKVVKEEANPSSHLYHIRKLEMEPGSCASVEFPSKKRRTQALRYKIETQNSTPCKKEDPGEGSFVPGADSGMSCGEMLRPPHKRDDAYSKRKLSETPSHDRKHQPHHNTRRITTVLAVKEEANA</sequence>
<dbReference type="VEuPathDB" id="ToxoDB:TGDOM2_214545"/>
<proteinExistence type="predicted"/>
<evidence type="ECO:0000256" key="1">
    <source>
        <dbReference type="SAM" id="MobiDB-lite"/>
    </source>
</evidence>
<feature type="compositionally biased region" description="Basic and acidic residues" evidence="1">
    <location>
        <begin position="348"/>
        <end position="364"/>
    </location>
</feature>
<comment type="caution">
    <text evidence="2">The sequence shown here is derived from an EMBL/GenBank/DDBJ whole genome shotgun (WGS) entry which is preliminary data.</text>
</comment>
<evidence type="ECO:0000313" key="3">
    <source>
        <dbReference type="Proteomes" id="UP000028837"/>
    </source>
</evidence>
<feature type="region of interest" description="Disordered" evidence="1">
    <location>
        <begin position="335"/>
        <end position="389"/>
    </location>
</feature>
<reference evidence="2 3" key="1">
    <citation type="submission" date="2014-02" db="EMBL/GenBank/DDBJ databases">
        <authorList>
            <person name="Sibley D."/>
            <person name="Venepally P."/>
            <person name="Karamycheva S."/>
            <person name="Hadjithomas M."/>
            <person name="Khan A."/>
            <person name="Brunk B."/>
            <person name="Roos D."/>
            <person name="Caler E."/>
            <person name="Lorenzi H."/>
        </authorList>
    </citation>
    <scope>NUCLEOTIDE SEQUENCE [LARGE SCALE GENOMIC DNA]</scope>
    <source>
        <strain evidence="2 3">GAB2-2007-GAL-DOM2</strain>
    </source>
</reference>
<dbReference type="EMBL" id="AHZU02001134">
    <property type="protein sequence ID" value="KFG35953.1"/>
    <property type="molecule type" value="Genomic_DNA"/>
</dbReference>
<protein>
    <submittedName>
        <fullName evidence="2">Uncharacterized protein</fullName>
    </submittedName>
</protein>
<dbReference type="AlphaFoldDB" id="A0A086JUY5"/>
<gene>
    <name evidence="2" type="ORF">TGDOM2_214545</name>
</gene>
<accession>A0A086JUY5</accession>
<name>A0A086JUY5_TOXGO</name>
<organism evidence="2 3">
    <name type="scientific">Toxoplasma gondii GAB2-2007-GAL-DOM2</name>
    <dbReference type="NCBI Taxonomy" id="1130820"/>
    <lineage>
        <taxon>Eukaryota</taxon>
        <taxon>Sar</taxon>
        <taxon>Alveolata</taxon>
        <taxon>Apicomplexa</taxon>
        <taxon>Conoidasida</taxon>
        <taxon>Coccidia</taxon>
        <taxon>Eucoccidiorida</taxon>
        <taxon>Eimeriorina</taxon>
        <taxon>Sarcocystidae</taxon>
        <taxon>Toxoplasma</taxon>
    </lineage>
</organism>
<evidence type="ECO:0000313" key="2">
    <source>
        <dbReference type="EMBL" id="KFG35953.1"/>
    </source>
</evidence>
<feature type="compositionally biased region" description="Basic residues" evidence="1">
    <location>
        <begin position="365"/>
        <end position="375"/>
    </location>
</feature>